<accession>A0A0P0W0H7</accession>
<dbReference type="PaxDb" id="39947-A0A0P0W0H7"/>
<reference evidence="3" key="1">
    <citation type="journal article" date="2005" name="Nature">
        <title>The map-based sequence of the rice genome.</title>
        <authorList>
            <consortium name="International rice genome sequencing project (IRGSP)"/>
            <person name="Matsumoto T."/>
            <person name="Wu J."/>
            <person name="Kanamori H."/>
            <person name="Katayose Y."/>
            <person name="Fujisawa M."/>
            <person name="Namiki N."/>
            <person name="Mizuno H."/>
            <person name="Yamamoto K."/>
            <person name="Antonio B.A."/>
            <person name="Baba T."/>
            <person name="Sakata K."/>
            <person name="Nagamura Y."/>
            <person name="Aoki H."/>
            <person name="Arikawa K."/>
            <person name="Arita K."/>
            <person name="Bito T."/>
            <person name="Chiden Y."/>
            <person name="Fujitsuka N."/>
            <person name="Fukunaka R."/>
            <person name="Hamada M."/>
            <person name="Harada C."/>
            <person name="Hayashi A."/>
            <person name="Hijishita S."/>
            <person name="Honda M."/>
            <person name="Hosokawa S."/>
            <person name="Ichikawa Y."/>
            <person name="Idonuma A."/>
            <person name="Iijima M."/>
            <person name="Ikeda M."/>
            <person name="Ikeno M."/>
            <person name="Ito K."/>
            <person name="Ito S."/>
            <person name="Ito T."/>
            <person name="Ito Y."/>
            <person name="Ito Y."/>
            <person name="Iwabuchi A."/>
            <person name="Kamiya K."/>
            <person name="Karasawa W."/>
            <person name="Kurita K."/>
            <person name="Katagiri S."/>
            <person name="Kikuta A."/>
            <person name="Kobayashi H."/>
            <person name="Kobayashi N."/>
            <person name="Machita K."/>
            <person name="Maehara T."/>
            <person name="Masukawa M."/>
            <person name="Mizubayashi T."/>
            <person name="Mukai Y."/>
            <person name="Nagasaki H."/>
            <person name="Nagata Y."/>
            <person name="Naito S."/>
            <person name="Nakashima M."/>
            <person name="Nakama Y."/>
            <person name="Nakamichi Y."/>
            <person name="Nakamura M."/>
            <person name="Meguro A."/>
            <person name="Negishi M."/>
            <person name="Ohta I."/>
            <person name="Ohta T."/>
            <person name="Okamoto M."/>
            <person name="Ono N."/>
            <person name="Saji S."/>
            <person name="Sakaguchi M."/>
            <person name="Sakai K."/>
            <person name="Shibata M."/>
            <person name="Shimokawa T."/>
            <person name="Song J."/>
            <person name="Takazaki Y."/>
            <person name="Terasawa K."/>
            <person name="Tsugane M."/>
            <person name="Tsuji K."/>
            <person name="Ueda S."/>
            <person name="Waki K."/>
            <person name="Yamagata H."/>
            <person name="Yamamoto M."/>
            <person name="Yamamoto S."/>
            <person name="Yamane H."/>
            <person name="Yoshiki S."/>
            <person name="Yoshihara R."/>
            <person name="Yukawa K."/>
            <person name="Zhong H."/>
            <person name="Yano M."/>
            <person name="Yuan Q."/>
            <person name="Ouyang S."/>
            <person name="Liu J."/>
            <person name="Jones K.M."/>
            <person name="Gansberger K."/>
            <person name="Moffat K."/>
            <person name="Hill J."/>
            <person name="Bera J."/>
            <person name="Fadrosh D."/>
            <person name="Jin S."/>
            <person name="Johri S."/>
            <person name="Kim M."/>
            <person name="Overton L."/>
            <person name="Reardon M."/>
            <person name="Tsitrin T."/>
            <person name="Vuong H."/>
            <person name="Weaver B."/>
            <person name="Ciecko A."/>
            <person name="Tallon L."/>
            <person name="Jackson J."/>
            <person name="Pai G."/>
            <person name="Aken S.V."/>
            <person name="Utterback T."/>
            <person name="Reidmuller S."/>
            <person name="Feldblyum T."/>
            <person name="Hsiao J."/>
            <person name="Zismann V."/>
            <person name="Iobst S."/>
            <person name="de Vazeille A.R."/>
            <person name="Buell C.R."/>
            <person name="Ying K."/>
            <person name="Li Y."/>
            <person name="Lu T."/>
            <person name="Huang Y."/>
            <person name="Zhao Q."/>
            <person name="Feng Q."/>
            <person name="Zhang L."/>
            <person name="Zhu J."/>
            <person name="Weng Q."/>
            <person name="Mu J."/>
            <person name="Lu Y."/>
            <person name="Fan D."/>
            <person name="Liu Y."/>
            <person name="Guan J."/>
            <person name="Zhang Y."/>
            <person name="Yu S."/>
            <person name="Liu X."/>
            <person name="Zhang Y."/>
            <person name="Hong G."/>
            <person name="Han B."/>
            <person name="Choisne N."/>
            <person name="Demange N."/>
            <person name="Orjeda G."/>
            <person name="Samain S."/>
            <person name="Cattolico L."/>
            <person name="Pelletier E."/>
            <person name="Couloux A."/>
            <person name="Segurens B."/>
            <person name="Wincker P."/>
            <person name="D'Hont A."/>
            <person name="Scarpelli C."/>
            <person name="Weissenbach J."/>
            <person name="Salanoubat M."/>
            <person name="Quetier F."/>
            <person name="Yu Y."/>
            <person name="Kim H.R."/>
            <person name="Rambo T."/>
            <person name="Currie J."/>
            <person name="Collura K."/>
            <person name="Luo M."/>
            <person name="Yang T."/>
            <person name="Ammiraju J.S.S."/>
            <person name="Engler F."/>
            <person name="Soderlund C."/>
            <person name="Wing R.A."/>
            <person name="Palmer L.E."/>
            <person name="de la Bastide M."/>
            <person name="Spiegel L."/>
            <person name="Nascimento L."/>
            <person name="Zutavern T."/>
            <person name="O'Shaughnessy A."/>
            <person name="Dike S."/>
            <person name="Dedhia N."/>
            <person name="Preston R."/>
            <person name="Balija V."/>
            <person name="McCombie W.R."/>
            <person name="Chow T."/>
            <person name="Chen H."/>
            <person name="Chung M."/>
            <person name="Chen C."/>
            <person name="Shaw J."/>
            <person name="Wu H."/>
            <person name="Hsiao K."/>
            <person name="Chao Y."/>
            <person name="Chu M."/>
            <person name="Cheng C."/>
            <person name="Hour A."/>
            <person name="Lee P."/>
            <person name="Lin S."/>
            <person name="Lin Y."/>
            <person name="Liou J."/>
            <person name="Liu S."/>
            <person name="Hsing Y."/>
            <person name="Raghuvanshi S."/>
            <person name="Mohanty A."/>
            <person name="Bharti A.K."/>
            <person name="Gaur A."/>
            <person name="Gupta V."/>
            <person name="Kumar D."/>
            <person name="Ravi V."/>
            <person name="Vij S."/>
            <person name="Kapur A."/>
            <person name="Khurana P."/>
            <person name="Khurana P."/>
            <person name="Khurana J.P."/>
            <person name="Tyagi A.K."/>
            <person name="Gaikwad K."/>
            <person name="Singh A."/>
            <person name="Dalal V."/>
            <person name="Srivastava S."/>
            <person name="Dixit A."/>
            <person name="Pal A.K."/>
            <person name="Ghazi I.A."/>
            <person name="Yadav M."/>
            <person name="Pandit A."/>
            <person name="Bhargava A."/>
            <person name="Sureshbabu K."/>
            <person name="Batra K."/>
            <person name="Sharma T.R."/>
            <person name="Mohapatra T."/>
            <person name="Singh N.K."/>
            <person name="Messing J."/>
            <person name="Nelson A.B."/>
            <person name="Fuks G."/>
            <person name="Kavchok S."/>
            <person name="Keizer G."/>
            <person name="Linton E."/>
            <person name="Llaca V."/>
            <person name="Song R."/>
            <person name="Tanyolac B."/>
            <person name="Young S."/>
            <person name="Ho-Il K."/>
            <person name="Hahn J.H."/>
            <person name="Sangsakoo G."/>
            <person name="Vanavichit A."/>
            <person name="de Mattos Luiz.A.T."/>
            <person name="Zimmer P.D."/>
            <person name="Malone G."/>
            <person name="Dellagostin O."/>
            <person name="de Oliveira A.C."/>
            <person name="Bevan M."/>
            <person name="Bancroft I."/>
            <person name="Minx P."/>
            <person name="Cordum H."/>
            <person name="Wilson R."/>
            <person name="Cheng Z."/>
            <person name="Jin W."/>
            <person name="Jiang J."/>
            <person name="Leong S.A."/>
            <person name="Iwama H."/>
            <person name="Gojobori T."/>
            <person name="Itoh T."/>
            <person name="Niimura Y."/>
            <person name="Fujii Y."/>
            <person name="Habara T."/>
            <person name="Sakai H."/>
            <person name="Sato Y."/>
            <person name="Wilson G."/>
            <person name="Kumar K."/>
            <person name="McCouch S."/>
            <person name="Juretic N."/>
            <person name="Hoen D."/>
            <person name="Wright S."/>
            <person name="Bruskiewich R."/>
            <person name="Bureau T."/>
            <person name="Miyao A."/>
            <person name="Hirochika H."/>
            <person name="Nishikawa T."/>
            <person name="Kadowaki K."/>
            <person name="Sugiura M."/>
            <person name="Burr B."/>
            <person name="Sasaki T."/>
        </authorList>
    </citation>
    <scope>NUCLEOTIDE SEQUENCE [LARGE SCALE GENOMIC DNA]</scope>
    <source>
        <strain evidence="3">cv. Nipponbare</strain>
    </source>
</reference>
<gene>
    <name evidence="2" type="ordered locus">Os03g0630300</name>
    <name evidence="2" type="ORF">OSNPB_030630300</name>
</gene>
<dbReference type="Proteomes" id="UP000059680">
    <property type="component" value="Chromosome 3"/>
</dbReference>
<protein>
    <submittedName>
        <fullName evidence="2">Os03g0630300 protein</fullName>
    </submittedName>
</protein>
<sequence length="193" mass="21410">MLWRAWLRCVSLLPVSSWKGQGEGRWRKAWSSRWLEREPVIPHLPCPSFAPRQEACHCLPLPATKTVATLSSAPPQGSLPSPMPATDLVTISRFSGELDDDRHVLEDAHYKEGRVAMTRRCPNLVVIEASWPASRSLPDAEGKVAAAVAGRRIESSWRGWGSQTRSVPHARHQDLVDMGIGGGEERHRREGIG</sequence>
<feature type="signal peptide" evidence="1">
    <location>
        <begin position="1"/>
        <end position="22"/>
    </location>
</feature>
<evidence type="ECO:0000313" key="2">
    <source>
        <dbReference type="EMBL" id="BAS85372.1"/>
    </source>
</evidence>
<keyword evidence="3" id="KW-1185">Reference proteome</keyword>
<dbReference type="AlphaFoldDB" id="A0A0P0W0H7"/>
<organism evidence="2 3">
    <name type="scientific">Oryza sativa subsp. japonica</name>
    <name type="common">Rice</name>
    <dbReference type="NCBI Taxonomy" id="39947"/>
    <lineage>
        <taxon>Eukaryota</taxon>
        <taxon>Viridiplantae</taxon>
        <taxon>Streptophyta</taxon>
        <taxon>Embryophyta</taxon>
        <taxon>Tracheophyta</taxon>
        <taxon>Spermatophyta</taxon>
        <taxon>Magnoliopsida</taxon>
        <taxon>Liliopsida</taxon>
        <taxon>Poales</taxon>
        <taxon>Poaceae</taxon>
        <taxon>BOP clade</taxon>
        <taxon>Oryzoideae</taxon>
        <taxon>Oryzeae</taxon>
        <taxon>Oryzinae</taxon>
        <taxon>Oryza</taxon>
        <taxon>Oryza sativa</taxon>
    </lineage>
</organism>
<reference evidence="2 3" key="2">
    <citation type="journal article" date="2013" name="Plant Cell Physiol.">
        <title>Rice Annotation Project Database (RAP-DB): an integrative and interactive database for rice genomics.</title>
        <authorList>
            <person name="Sakai H."/>
            <person name="Lee S.S."/>
            <person name="Tanaka T."/>
            <person name="Numa H."/>
            <person name="Kim J."/>
            <person name="Kawahara Y."/>
            <person name="Wakimoto H."/>
            <person name="Yang C.C."/>
            <person name="Iwamoto M."/>
            <person name="Abe T."/>
            <person name="Yamada Y."/>
            <person name="Muto A."/>
            <person name="Inokuchi H."/>
            <person name="Ikemura T."/>
            <person name="Matsumoto T."/>
            <person name="Sasaki T."/>
            <person name="Itoh T."/>
        </authorList>
    </citation>
    <scope>NUCLEOTIDE SEQUENCE [LARGE SCALE GENOMIC DNA]</scope>
    <source>
        <strain evidence="3">cv. Nipponbare</strain>
    </source>
</reference>
<name>A0A0P0W0H7_ORYSJ</name>
<evidence type="ECO:0000313" key="3">
    <source>
        <dbReference type="Proteomes" id="UP000059680"/>
    </source>
</evidence>
<keyword evidence="1" id="KW-0732">Signal</keyword>
<reference evidence="2 3" key="3">
    <citation type="journal article" date="2013" name="Rice">
        <title>Improvement of the Oryza sativa Nipponbare reference genome using next generation sequence and optical map data.</title>
        <authorList>
            <person name="Kawahara Y."/>
            <person name="de la Bastide M."/>
            <person name="Hamilton J.P."/>
            <person name="Kanamori H."/>
            <person name="McCombie W.R."/>
            <person name="Ouyang S."/>
            <person name="Schwartz D.C."/>
            <person name="Tanaka T."/>
            <person name="Wu J."/>
            <person name="Zhou S."/>
            <person name="Childs K.L."/>
            <person name="Davidson R.M."/>
            <person name="Lin H."/>
            <person name="Quesada-Ocampo L."/>
            <person name="Vaillancourt B."/>
            <person name="Sakai H."/>
            <person name="Lee S.S."/>
            <person name="Kim J."/>
            <person name="Numa H."/>
            <person name="Itoh T."/>
            <person name="Buell C.R."/>
            <person name="Matsumoto T."/>
        </authorList>
    </citation>
    <scope>NUCLEOTIDE SEQUENCE [LARGE SCALE GENOMIC DNA]</scope>
    <source>
        <strain evidence="3">cv. Nipponbare</strain>
    </source>
</reference>
<dbReference type="EMBL" id="AP014959">
    <property type="protein sequence ID" value="BAS85372.1"/>
    <property type="molecule type" value="Genomic_DNA"/>
</dbReference>
<dbReference type="InParanoid" id="A0A0P0W0H7"/>
<proteinExistence type="predicted"/>
<feature type="chain" id="PRO_5006056512" evidence="1">
    <location>
        <begin position="23"/>
        <end position="193"/>
    </location>
</feature>
<evidence type="ECO:0000256" key="1">
    <source>
        <dbReference type="SAM" id="SignalP"/>
    </source>
</evidence>